<keyword evidence="10" id="KW-1185">Reference proteome</keyword>
<keyword evidence="7" id="KW-0175">Coiled coil</keyword>
<dbReference type="EMBL" id="MWPS01000027">
    <property type="protein sequence ID" value="OPG15679.1"/>
    <property type="molecule type" value="Genomic_DNA"/>
</dbReference>
<feature type="domain" description="Flagellar assembly protein FliH/Type III secretion system HrpE" evidence="8">
    <location>
        <begin position="123"/>
        <end position="249"/>
    </location>
</feature>
<comment type="function">
    <text evidence="1">Needed for flagellar regrowth and assembly.</text>
</comment>
<protein>
    <recommendedName>
        <fullName evidence="8">Flagellar assembly protein FliH/Type III secretion system HrpE domain-containing protein</fullName>
    </recommendedName>
</protein>
<evidence type="ECO:0000256" key="2">
    <source>
        <dbReference type="ARBA" id="ARBA00006602"/>
    </source>
</evidence>
<feature type="coiled-coil region" evidence="7">
    <location>
        <begin position="61"/>
        <end position="88"/>
    </location>
</feature>
<name>A0A1V4ERW5_9BACL</name>
<dbReference type="GO" id="GO:0005829">
    <property type="term" value="C:cytosol"/>
    <property type="evidence" value="ECO:0007669"/>
    <property type="project" value="TreeGrafter"/>
</dbReference>
<gene>
    <name evidence="9" type="ORF">B2M26_11535</name>
</gene>
<keyword evidence="4" id="KW-1005">Bacterial flagellum biogenesis</keyword>
<evidence type="ECO:0000256" key="5">
    <source>
        <dbReference type="ARBA" id="ARBA00022927"/>
    </source>
</evidence>
<dbReference type="RefSeq" id="WP_079291297.1">
    <property type="nucleotide sequence ID" value="NZ_MWPS01000027.1"/>
</dbReference>
<keyword evidence="3" id="KW-0813">Transport</keyword>
<keyword evidence="6" id="KW-1006">Bacterial flagellum protein export</keyword>
<dbReference type="GO" id="GO:0015031">
    <property type="term" value="P:protein transport"/>
    <property type="evidence" value="ECO:0007669"/>
    <property type="project" value="UniProtKB-KW"/>
</dbReference>
<keyword evidence="5" id="KW-0653">Protein transport</keyword>
<evidence type="ECO:0000313" key="9">
    <source>
        <dbReference type="EMBL" id="OPG15679.1"/>
    </source>
</evidence>
<evidence type="ECO:0000313" key="10">
    <source>
        <dbReference type="Proteomes" id="UP000190229"/>
    </source>
</evidence>
<dbReference type="InterPro" id="IPR018035">
    <property type="entry name" value="Flagellar_FliH/T3SS_HrpE"/>
</dbReference>
<evidence type="ECO:0000256" key="4">
    <source>
        <dbReference type="ARBA" id="ARBA00022795"/>
    </source>
</evidence>
<dbReference type="PANTHER" id="PTHR34982">
    <property type="entry name" value="YOP PROTEINS TRANSLOCATION PROTEIN L"/>
    <property type="match status" value="1"/>
</dbReference>
<dbReference type="GO" id="GO:0044781">
    <property type="term" value="P:bacterial-type flagellum organization"/>
    <property type="evidence" value="ECO:0007669"/>
    <property type="project" value="UniProtKB-KW"/>
</dbReference>
<evidence type="ECO:0000256" key="1">
    <source>
        <dbReference type="ARBA" id="ARBA00003041"/>
    </source>
</evidence>
<dbReference type="Pfam" id="PF02108">
    <property type="entry name" value="FliH"/>
    <property type="match status" value="1"/>
</dbReference>
<proteinExistence type="inferred from homology"/>
<comment type="similarity">
    <text evidence="2">Belongs to the FliH family.</text>
</comment>
<evidence type="ECO:0000256" key="3">
    <source>
        <dbReference type="ARBA" id="ARBA00022448"/>
    </source>
</evidence>
<dbReference type="InterPro" id="IPR051472">
    <property type="entry name" value="T3SS_Stator/FliH"/>
</dbReference>
<dbReference type="AlphaFoldDB" id="A0A1V4ERW5"/>
<evidence type="ECO:0000256" key="6">
    <source>
        <dbReference type="ARBA" id="ARBA00023225"/>
    </source>
</evidence>
<accession>A0A1V4ERW5</accession>
<evidence type="ECO:0000259" key="8">
    <source>
        <dbReference type="Pfam" id="PF02108"/>
    </source>
</evidence>
<evidence type="ECO:0000256" key="7">
    <source>
        <dbReference type="SAM" id="Coils"/>
    </source>
</evidence>
<sequence>MSLSKIYRLPCDDIANRTITSPLSESFLQRSSQRNLTEGHETDAVEQDLSQNAQSEMEISLRELGTELLRLEGERETLTRELVSMEEEAKLRAEHLFAQARDDGFRDGFEVGVRQGEQSVSEKIDMVDKLLRLAGEERARALLERESDVVRLAMQIARRVVCATIADDDEMAQAVIRPLLAKVRKTNRLELRVASADFASVLSEKPDLESLLFFDARLDVVPDLSLKRGDVVLITDFGTMDGRVETRMDLISQALLKVAKRSGDLE</sequence>
<comment type="caution">
    <text evidence="9">The sequence shown here is derived from an EMBL/GenBank/DDBJ whole genome shotgun (WGS) entry which is preliminary data.</text>
</comment>
<dbReference type="Proteomes" id="UP000190229">
    <property type="component" value="Unassembled WGS sequence"/>
</dbReference>
<organism evidence="9 10">
    <name type="scientific">Ferroacidibacillus organovorans</name>
    <dbReference type="NCBI Taxonomy" id="1765683"/>
    <lineage>
        <taxon>Bacteria</taxon>
        <taxon>Bacillati</taxon>
        <taxon>Bacillota</taxon>
        <taxon>Bacilli</taxon>
        <taxon>Bacillales</taxon>
        <taxon>Alicyclobacillaceae</taxon>
        <taxon>Ferroacidibacillus</taxon>
    </lineage>
</organism>
<dbReference type="PANTHER" id="PTHR34982:SF1">
    <property type="entry name" value="FLAGELLAR ASSEMBLY PROTEIN FLIH"/>
    <property type="match status" value="1"/>
</dbReference>
<reference evidence="9 10" key="1">
    <citation type="submission" date="2017-02" db="EMBL/GenBank/DDBJ databases">
        <title>Draft genome of Acidibacillus ferrooxidans Huett2.</title>
        <authorList>
            <person name="Schopf S."/>
        </authorList>
    </citation>
    <scope>NUCLEOTIDE SEQUENCE [LARGE SCALE GENOMIC DNA]</scope>
    <source>
        <strain evidence="9 10">Huett2</strain>
    </source>
</reference>